<proteinExistence type="predicted"/>
<dbReference type="EMBL" id="AAWS01000001">
    <property type="protein sequence ID" value="EAY31877.1"/>
    <property type="molecule type" value="Genomic_DNA"/>
</dbReference>
<keyword evidence="3" id="KW-0804">Transcription</keyword>
<dbReference type="PROSITE" id="PS00041">
    <property type="entry name" value="HTH_ARAC_FAMILY_1"/>
    <property type="match status" value="1"/>
</dbReference>
<dbReference type="Proteomes" id="UP000004095">
    <property type="component" value="Unassembled WGS sequence"/>
</dbReference>
<protein>
    <submittedName>
        <fullName evidence="5">Regulatory protein GdhBR, putative</fullName>
    </submittedName>
</protein>
<dbReference type="SUPFAM" id="SSF46689">
    <property type="entry name" value="Homeodomain-like"/>
    <property type="match status" value="2"/>
</dbReference>
<evidence type="ECO:0000313" key="5">
    <source>
        <dbReference type="EMBL" id="EAY31877.1"/>
    </source>
</evidence>
<evidence type="ECO:0000256" key="3">
    <source>
        <dbReference type="ARBA" id="ARBA00023163"/>
    </source>
</evidence>
<dbReference type="PANTHER" id="PTHR47893:SF1">
    <property type="entry name" value="REGULATORY PROTEIN PCHR"/>
    <property type="match status" value="1"/>
</dbReference>
<reference evidence="5 6" key="1">
    <citation type="submission" date="2007-01" db="EMBL/GenBank/DDBJ databases">
        <authorList>
            <person name="Haygood M."/>
            <person name="Podell S."/>
            <person name="Anderson C."/>
            <person name="Hopkinson B."/>
            <person name="Roe K."/>
            <person name="Barbeau K."/>
            <person name="Gaasterland T."/>
            <person name="Ferriera S."/>
            <person name="Johnson J."/>
            <person name="Kravitz S."/>
            <person name="Beeson K."/>
            <person name="Sutton G."/>
            <person name="Rogers Y.-H."/>
            <person name="Friedman R."/>
            <person name="Frazier M."/>
            <person name="Venter J.C."/>
        </authorList>
    </citation>
    <scope>NUCLEOTIDE SEQUENCE [LARGE SCALE GENOMIC DNA]</scope>
    <source>
        <strain evidence="5 6">ATCC 23134</strain>
    </source>
</reference>
<dbReference type="SMART" id="SM00342">
    <property type="entry name" value="HTH_ARAC"/>
    <property type="match status" value="1"/>
</dbReference>
<dbReference type="InterPro" id="IPR018060">
    <property type="entry name" value="HTH_AraC"/>
</dbReference>
<dbReference type="Gene3D" id="1.10.10.60">
    <property type="entry name" value="Homeodomain-like"/>
    <property type="match status" value="2"/>
</dbReference>
<dbReference type="PANTHER" id="PTHR47893">
    <property type="entry name" value="REGULATORY PROTEIN PCHR"/>
    <property type="match status" value="1"/>
</dbReference>
<dbReference type="InterPro" id="IPR009057">
    <property type="entry name" value="Homeodomain-like_sf"/>
</dbReference>
<dbReference type="PRINTS" id="PR00032">
    <property type="entry name" value="HTHARAC"/>
</dbReference>
<dbReference type="Pfam" id="PF12833">
    <property type="entry name" value="HTH_18"/>
    <property type="match status" value="1"/>
</dbReference>
<sequence>MEVFDYFVNLNKPQSNQRFANAIGKENVLFLVNSTQDEFAPHPGHFSFKSTFQGREHFEFDNHRVAVSPQHYLLLNEGQEYASYINSDENVETFTIFFSPEFVTNTLKSRLRSDDALLNDGYQKDTPLFINFFEKLYHITPHIYQLIQHIRHCLKEGNANSMALEEYLYMLLHELLKEHRMIKSTIEQLSAVRYSTRLETFRRVSRAKDYLLSCYDEPLSIDKLASVACLAPFHFLRTFKQIFNITPHQMLTKVRLQHAQSLLVHTNYPVSQISLKVGYDNLSSFSRLFTTQFGVSPRKFRKQKATPLSA</sequence>
<evidence type="ECO:0000256" key="1">
    <source>
        <dbReference type="ARBA" id="ARBA00023015"/>
    </source>
</evidence>
<keyword evidence="1" id="KW-0805">Transcription regulation</keyword>
<accession>A1ZC75</accession>
<dbReference type="GO" id="GO:0003700">
    <property type="term" value="F:DNA-binding transcription factor activity"/>
    <property type="evidence" value="ECO:0007669"/>
    <property type="project" value="InterPro"/>
</dbReference>
<dbReference type="PROSITE" id="PS01124">
    <property type="entry name" value="HTH_ARAC_FAMILY_2"/>
    <property type="match status" value="1"/>
</dbReference>
<dbReference type="InterPro" id="IPR053142">
    <property type="entry name" value="PchR_regulatory_protein"/>
</dbReference>
<dbReference type="Pfam" id="PF02311">
    <property type="entry name" value="AraC_binding"/>
    <property type="match status" value="1"/>
</dbReference>
<keyword evidence="2" id="KW-0238">DNA-binding</keyword>
<evidence type="ECO:0000259" key="4">
    <source>
        <dbReference type="PROSITE" id="PS01124"/>
    </source>
</evidence>
<organism evidence="5 6">
    <name type="scientific">Microscilla marina ATCC 23134</name>
    <dbReference type="NCBI Taxonomy" id="313606"/>
    <lineage>
        <taxon>Bacteria</taxon>
        <taxon>Pseudomonadati</taxon>
        <taxon>Bacteroidota</taxon>
        <taxon>Cytophagia</taxon>
        <taxon>Cytophagales</taxon>
        <taxon>Microscillaceae</taxon>
        <taxon>Microscilla</taxon>
    </lineage>
</organism>
<evidence type="ECO:0000313" key="6">
    <source>
        <dbReference type="Proteomes" id="UP000004095"/>
    </source>
</evidence>
<dbReference type="InterPro" id="IPR003313">
    <property type="entry name" value="AraC-bd"/>
</dbReference>
<feature type="domain" description="HTH araC/xylS-type" evidence="4">
    <location>
        <begin position="205"/>
        <end position="303"/>
    </location>
</feature>
<keyword evidence="6" id="KW-1185">Reference proteome</keyword>
<dbReference type="AlphaFoldDB" id="A1ZC75"/>
<evidence type="ECO:0000256" key="2">
    <source>
        <dbReference type="ARBA" id="ARBA00023125"/>
    </source>
</evidence>
<name>A1ZC75_MICM2</name>
<comment type="caution">
    <text evidence="5">The sequence shown here is derived from an EMBL/GenBank/DDBJ whole genome shotgun (WGS) entry which is preliminary data.</text>
</comment>
<dbReference type="InterPro" id="IPR037923">
    <property type="entry name" value="HTH-like"/>
</dbReference>
<dbReference type="InterPro" id="IPR018062">
    <property type="entry name" value="HTH_AraC-typ_CS"/>
</dbReference>
<dbReference type="InterPro" id="IPR020449">
    <property type="entry name" value="Tscrpt_reg_AraC-type_HTH"/>
</dbReference>
<gene>
    <name evidence="5" type="ORF">M23134_01906</name>
</gene>
<dbReference type="eggNOG" id="COG4977">
    <property type="taxonomic scope" value="Bacteria"/>
</dbReference>
<dbReference type="SUPFAM" id="SSF51215">
    <property type="entry name" value="Regulatory protein AraC"/>
    <property type="match status" value="1"/>
</dbReference>
<dbReference type="GO" id="GO:0043565">
    <property type="term" value="F:sequence-specific DNA binding"/>
    <property type="evidence" value="ECO:0007669"/>
    <property type="project" value="InterPro"/>
</dbReference>